<dbReference type="PROSITE" id="PS01117">
    <property type="entry name" value="HTH_MARR_1"/>
    <property type="match status" value="1"/>
</dbReference>
<dbReference type="SUPFAM" id="SSF46785">
    <property type="entry name" value="Winged helix' DNA-binding domain"/>
    <property type="match status" value="1"/>
</dbReference>
<dbReference type="InterPro" id="IPR000835">
    <property type="entry name" value="HTH_MarR-typ"/>
</dbReference>
<keyword evidence="2" id="KW-0238">DNA-binding</keyword>
<dbReference type="InterPro" id="IPR036390">
    <property type="entry name" value="WH_DNA-bd_sf"/>
</dbReference>
<evidence type="ECO:0000256" key="4">
    <source>
        <dbReference type="SAM" id="MobiDB-lite"/>
    </source>
</evidence>
<reference evidence="6" key="1">
    <citation type="journal article" date="2014" name="Int. J. Syst. Evol. Microbiol.">
        <title>Complete genome sequence of Corynebacterium casei LMG S-19264T (=DSM 44701T), isolated from a smear-ripened cheese.</title>
        <authorList>
            <consortium name="US DOE Joint Genome Institute (JGI-PGF)"/>
            <person name="Walter F."/>
            <person name="Albersmeier A."/>
            <person name="Kalinowski J."/>
            <person name="Ruckert C."/>
        </authorList>
    </citation>
    <scope>NUCLEOTIDE SEQUENCE</scope>
    <source>
        <strain evidence="6">CGMCC 4.3508</strain>
    </source>
</reference>
<evidence type="ECO:0000313" key="6">
    <source>
        <dbReference type="EMBL" id="GGK97777.1"/>
    </source>
</evidence>
<feature type="domain" description="HTH marR-type" evidence="5">
    <location>
        <begin position="36"/>
        <end position="170"/>
    </location>
</feature>
<keyword evidence="3" id="KW-0804">Transcription</keyword>
<dbReference type="InterPro" id="IPR039422">
    <property type="entry name" value="MarR/SlyA-like"/>
</dbReference>
<comment type="caution">
    <text evidence="6">The sequence shown here is derived from an EMBL/GenBank/DDBJ whole genome shotgun (WGS) entry which is preliminary data.</text>
</comment>
<feature type="region of interest" description="Disordered" evidence="4">
    <location>
        <begin position="1"/>
        <end position="34"/>
    </location>
</feature>
<dbReference type="GO" id="GO:0003677">
    <property type="term" value="F:DNA binding"/>
    <property type="evidence" value="ECO:0007669"/>
    <property type="project" value="UniProtKB-KW"/>
</dbReference>
<gene>
    <name evidence="6" type="ORF">GCM10011588_10350</name>
</gene>
<dbReference type="RefSeq" id="WP_082681434.1">
    <property type="nucleotide sequence ID" value="NZ_BMMH01000002.1"/>
</dbReference>
<dbReference type="SMART" id="SM00347">
    <property type="entry name" value="HTH_MARR"/>
    <property type="match status" value="1"/>
</dbReference>
<dbReference type="InterPro" id="IPR036388">
    <property type="entry name" value="WH-like_DNA-bd_sf"/>
</dbReference>
<name>A0A917RAM3_9NOCA</name>
<evidence type="ECO:0000256" key="1">
    <source>
        <dbReference type="ARBA" id="ARBA00023015"/>
    </source>
</evidence>
<keyword evidence="1" id="KW-0805">Transcription regulation</keyword>
<evidence type="ECO:0000313" key="7">
    <source>
        <dbReference type="Proteomes" id="UP000638263"/>
    </source>
</evidence>
<protein>
    <recommendedName>
        <fullName evidence="5">HTH marR-type domain-containing protein</fullName>
    </recommendedName>
</protein>
<reference evidence="6" key="2">
    <citation type="submission" date="2020-09" db="EMBL/GenBank/DDBJ databases">
        <authorList>
            <person name="Sun Q."/>
            <person name="Zhou Y."/>
        </authorList>
    </citation>
    <scope>NUCLEOTIDE SEQUENCE</scope>
    <source>
        <strain evidence="6">CGMCC 4.3508</strain>
    </source>
</reference>
<dbReference type="PANTHER" id="PTHR33164:SF104">
    <property type="entry name" value="TRANSCRIPTIONAL REGULATORY PROTEIN"/>
    <property type="match status" value="1"/>
</dbReference>
<evidence type="ECO:0000259" key="5">
    <source>
        <dbReference type="PROSITE" id="PS50995"/>
    </source>
</evidence>
<dbReference type="AlphaFoldDB" id="A0A917RAM3"/>
<organism evidence="6 7">
    <name type="scientific">Nocardia jinanensis</name>
    <dbReference type="NCBI Taxonomy" id="382504"/>
    <lineage>
        <taxon>Bacteria</taxon>
        <taxon>Bacillati</taxon>
        <taxon>Actinomycetota</taxon>
        <taxon>Actinomycetes</taxon>
        <taxon>Mycobacteriales</taxon>
        <taxon>Nocardiaceae</taxon>
        <taxon>Nocardia</taxon>
    </lineage>
</organism>
<keyword evidence="7" id="KW-1185">Reference proteome</keyword>
<dbReference type="Pfam" id="PF12802">
    <property type="entry name" value="MarR_2"/>
    <property type="match status" value="1"/>
</dbReference>
<dbReference type="Gene3D" id="1.10.10.10">
    <property type="entry name" value="Winged helix-like DNA-binding domain superfamily/Winged helix DNA-binding domain"/>
    <property type="match status" value="1"/>
</dbReference>
<dbReference type="PANTHER" id="PTHR33164">
    <property type="entry name" value="TRANSCRIPTIONAL REGULATOR, MARR FAMILY"/>
    <property type="match status" value="1"/>
</dbReference>
<dbReference type="GO" id="GO:0003700">
    <property type="term" value="F:DNA-binding transcription factor activity"/>
    <property type="evidence" value="ECO:0007669"/>
    <property type="project" value="InterPro"/>
</dbReference>
<dbReference type="GO" id="GO:0006950">
    <property type="term" value="P:response to stress"/>
    <property type="evidence" value="ECO:0007669"/>
    <property type="project" value="TreeGrafter"/>
</dbReference>
<evidence type="ECO:0000256" key="3">
    <source>
        <dbReference type="ARBA" id="ARBA00023163"/>
    </source>
</evidence>
<dbReference type="EMBL" id="BMMH01000002">
    <property type="protein sequence ID" value="GGK97777.1"/>
    <property type="molecule type" value="Genomic_DNA"/>
</dbReference>
<dbReference type="PROSITE" id="PS50995">
    <property type="entry name" value="HTH_MARR_2"/>
    <property type="match status" value="1"/>
</dbReference>
<evidence type="ECO:0000256" key="2">
    <source>
        <dbReference type="ARBA" id="ARBA00023125"/>
    </source>
</evidence>
<dbReference type="InterPro" id="IPR023187">
    <property type="entry name" value="Tscrpt_reg_MarR-type_CS"/>
</dbReference>
<accession>A0A917RAM3</accession>
<sequence length="177" mass="19610">MSESGPAESDNGEPPLTSLSHRTPGREETRTSGRLANDAWEAVLTAHAVLMKQFAAQDVWNGLTMREYDVLYTLSKCPEPIRPAELNRHVLLTQPALSRMVDRLVERGLVQRTPDPHDGRGVRLSLTTEGRTRQRRIGGRHAVGVARALTGALTDDELHTLEQLCGKLADTTKRNEI</sequence>
<proteinExistence type="predicted"/>
<dbReference type="PRINTS" id="PR00598">
    <property type="entry name" value="HTHMARR"/>
</dbReference>
<dbReference type="Proteomes" id="UP000638263">
    <property type="component" value="Unassembled WGS sequence"/>
</dbReference>